<dbReference type="EMBL" id="VEVO01000004">
    <property type="protein sequence ID" value="KAF0042833.1"/>
    <property type="molecule type" value="Genomic_DNA"/>
</dbReference>
<feature type="region of interest" description="Disordered" evidence="1">
    <location>
        <begin position="49"/>
        <end position="73"/>
    </location>
</feature>
<dbReference type="AlphaFoldDB" id="A0A6A4T9T2"/>
<evidence type="ECO:0000313" key="2">
    <source>
        <dbReference type="EMBL" id="KAF0042833.1"/>
    </source>
</evidence>
<evidence type="ECO:0000313" key="3">
    <source>
        <dbReference type="Proteomes" id="UP000438429"/>
    </source>
</evidence>
<proteinExistence type="predicted"/>
<gene>
    <name evidence="2" type="ORF">F2P81_004170</name>
</gene>
<evidence type="ECO:0000256" key="1">
    <source>
        <dbReference type="SAM" id="MobiDB-lite"/>
    </source>
</evidence>
<comment type="caution">
    <text evidence="2">The sequence shown here is derived from an EMBL/GenBank/DDBJ whole genome shotgun (WGS) entry which is preliminary data.</text>
</comment>
<feature type="region of interest" description="Disordered" evidence="1">
    <location>
        <begin position="1"/>
        <end position="27"/>
    </location>
</feature>
<protein>
    <submittedName>
        <fullName evidence="2">Uncharacterized protein</fullName>
    </submittedName>
</protein>
<reference evidence="2 3" key="1">
    <citation type="submission" date="2019-06" db="EMBL/GenBank/DDBJ databases">
        <title>Draft genomes of female and male turbot (Scophthalmus maximus).</title>
        <authorList>
            <person name="Xu H."/>
            <person name="Xu X.-W."/>
            <person name="Shao C."/>
            <person name="Chen S."/>
        </authorList>
    </citation>
    <scope>NUCLEOTIDE SEQUENCE [LARGE SCALE GENOMIC DNA]</scope>
    <source>
        <strain evidence="2">Ysfricsl-2016a</strain>
        <tissue evidence="2">Blood</tissue>
    </source>
</reference>
<dbReference type="Proteomes" id="UP000438429">
    <property type="component" value="Unassembled WGS sequence"/>
</dbReference>
<name>A0A6A4T9T2_SCOMX</name>
<feature type="compositionally biased region" description="Basic and acidic residues" evidence="1">
    <location>
        <begin position="1"/>
        <end position="13"/>
    </location>
</feature>
<organism evidence="2 3">
    <name type="scientific">Scophthalmus maximus</name>
    <name type="common">Turbot</name>
    <name type="synonym">Psetta maxima</name>
    <dbReference type="NCBI Taxonomy" id="52904"/>
    <lineage>
        <taxon>Eukaryota</taxon>
        <taxon>Metazoa</taxon>
        <taxon>Chordata</taxon>
        <taxon>Craniata</taxon>
        <taxon>Vertebrata</taxon>
        <taxon>Euteleostomi</taxon>
        <taxon>Actinopterygii</taxon>
        <taxon>Neopterygii</taxon>
        <taxon>Teleostei</taxon>
        <taxon>Neoteleostei</taxon>
        <taxon>Acanthomorphata</taxon>
        <taxon>Carangaria</taxon>
        <taxon>Pleuronectiformes</taxon>
        <taxon>Pleuronectoidei</taxon>
        <taxon>Scophthalmidae</taxon>
        <taxon>Scophthalmus</taxon>
    </lineage>
</organism>
<sequence>MREQRLLAKDDPQLPHSPPPCVCSVSSESPRMPYVCRLARRYLDFPEDRERTPATRRSAAVVGGEGGSVSDPHPAWISRVIPEYRAPAAVNPPTYRTRDARDRLRKSGVTLTSSEVTGCLTVAVIHLSMSLDVGTLMDPLNP</sequence>
<accession>A0A6A4T9T2</accession>